<evidence type="ECO:0000313" key="2">
    <source>
        <dbReference type="EnsemblProtists" id="EOD32659"/>
    </source>
</evidence>
<dbReference type="PaxDb" id="2903-EOD32659"/>
<organism evidence="2 3">
    <name type="scientific">Emiliania huxleyi (strain CCMP1516)</name>
    <dbReference type="NCBI Taxonomy" id="280463"/>
    <lineage>
        <taxon>Eukaryota</taxon>
        <taxon>Haptista</taxon>
        <taxon>Haptophyta</taxon>
        <taxon>Prymnesiophyceae</taxon>
        <taxon>Isochrysidales</taxon>
        <taxon>Noelaerhabdaceae</taxon>
        <taxon>Emiliania</taxon>
    </lineage>
</organism>
<evidence type="ECO:0000313" key="3">
    <source>
        <dbReference type="Proteomes" id="UP000013827"/>
    </source>
</evidence>
<dbReference type="Proteomes" id="UP000013827">
    <property type="component" value="Unassembled WGS sequence"/>
</dbReference>
<reference evidence="2" key="2">
    <citation type="submission" date="2024-10" db="UniProtKB">
        <authorList>
            <consortium name="EnsemblProtists"/>
        </authorList>
    </citation>
    <scope>IDENTIFICATION</scope>
</reference>
<dbReference type="KEGG" id="ehx:EMIHUDRAFT_441856"/>
<evidence type="ECO:0000256" key="1">
    <source>
        <dbReference type="SAM" id="SignalP"/>
    </source>
</evidence>
<accession>A0A0D3KA74</accession>
<dbReference type="AlphaFoldDB" id="A0A0D3KA74"/>
<feature type="signal peptide" evidence="1">
    <location>
        <begin position="1"/>
        <end position="27"/>
    </location>
</feature>
<proteinExistence type="predicted"/>
<feature type="chain" id="PRO_5044224061" evidence="1">
    <location>
        <begin position="28"/>
        <end position="185"/>
    </location>
</feature>
<name>A0A0D3KA74_EMIH1</name>
<dbReference type="GeneID" id="17277932"/>
<reference evidence="3" key="1">
    <citation type="journal article" date="2013" name="Nature">
        <title>Pan genome of the phytoplankton Emiliania underpins its global distribution.</title>
        <authorList>
            <person name="Read B.A."/>
            <person name="Kegel J."/>
            <person name="Klute M.J."/>
            <person name="Kuo A."/>
            <person name="Lefebvre S.C."/>
            <person name="Maumus F."/>
            <person name="Mayer C."/>
            <person name="Miller J."/>
            <person name="Monier A."/>
            <person name="Salamov A."/>
            <person name="Young J."/>
            <person name="Aguilar M."/>
            <person name="Claverie J.M."/>
            <person name="Frickenhaus S."/>
            <person name="Gonzalez K."/>
            <person name="Herman E.K."/>
            <person name="Lin Y.C."/>
            <person name="Napier J."/>
            <person name="Ogata H."/>
            <person name="Sarno A.F."/>
            <person name="Shmutz J."/>
            <person name="Schroeder D."/>
            <person name="de Vargas C."/>
            <person name="Verret F."/>
            <person name="von Dassow P."/>
            <person name="Valentin K."/>
            <person name="Van de Peer Y."/>
            <person name="Wheeler G."/>
            <person name="Dacks J.B."/>
            <person name="Delwiche C.F."/>
            <person name="Dyhrman S.T."/>
            <person name="Glockner G."/>
            <person name="John U."/>
            <person name="Richards T."/>
            <person name="Worden A.Z."/>
            <person name="Zhang X."/>
            <person name="Grigoriev I.V."/>
            <person name="Allen A.E."/>
            <person name="Bidle K."/>
            <person name="Borodovsky M."/>
            <person name="Bowler C."/>
            <person name="Brownlee C."/>
            <person name="Cock J.M."/>
            <person name="Elias M."/>
            <person name="Gladyshev V.N."/>
            <person name="Groth M."/>
            <person name="Guda C."/>
            <person name="Hadaegh A."/>
            <person name="Iglesias-Rodriguez M.D."/>
            <person name="Jenkins J."/>
            <person name="Jones B.M."/>
            <person name="Lawson T."/>
            <person name="Leese F."/>
            <person name="Lindquist E."/>
            <person name="Lobanov A."/>
            <person name="Lomsadze A."/>
            <person name="Malik S.B."/>
            <person name="Marsh M.E."/>
            <person name="Mackinder L."/>
            <person name="Mock T."/>
            <person name="Mueller-Roeber B."/>
            <person name="Pagarete A."/>
            <person name="Parker M."/>
            <person name="Probert I."/>
            <person name="Quesneville H."/>
            <person name="Raines C."/>
            <person name="Rensing S.A."/>
            <person name="Riano-Pachon D.M."/>
            <person name="Richier S."/>
            <person name="Rokitta S."/>
            <person name="Shiraiwa Y."/>
            <person name="Soanes D.M."/>
            <person name="van der Giezen M."/>
            <person name="Wahlund T.M."/>
            <person name="Williams B."/>
            <person name="Wilson W."/>
            <person name="Wolfe G."/>
            <person name="Wurch L.L."/>
        </authorList>
    </citation>
    <scope>NUCLEOTIDE SEQUENCE</scope>
</reference>
<keyword evidence="3" id="KW-1185">Reference proteome</keyword>
<dbReference type="EnsemblProtists" id="EOD32659">
    <property type="protein sequence ID" value="EOD32659"/>
    <property type="gene ID" value="EMIHUDRAFT_441856"/>
</dbReference>
<sequence>MYMPLRATAFAGLCLGLKLFGLRVAETGCFGLLLGSGRCLSPREASLDAVSLLLPAADTFDAATFVLAGEVFLVVFLGAVEMGLVEAVAEVPAQWLAAQHFWLLAQAAQVAASALFLRGQLGATAGAVGATALAHASLGSRLVALEPLSQMLLGGPVWLHAGWAWPLSLIHLHMALSAEPTAETA</sequence>
<keyword evidence="1" id="KW-0732">Signal</keyword>
<protein>
    <submittedName>
        <fullName evidence="2">Uncharacterized protein</fullName>
    </submittedName>
</protein>
<dbReference type="HOGENOM" id="CLU_1464980_0_0_1"/>
<dbReference type="RefSeq" id="XP_005785088.1">
    <property type="nucleotide sequence ID" value="XM_005785031.1"/>
</dbReference>